<dbReference type="EMBL" id="CAJVQB010013549">
    <property type="protein sequence ID" value="CAG8762846.1"/>
    <property type="molecule type" value="Genomic_DNA"/>
</dbReference>
<dbReference type="Gene3D" id="2.120.10.80">
    <property type="entry name" value="Kelch-type beta propeller"/>
    <property type="match status" value="2"/>
</dbReference>
<dbReference type="Proteomes" id="UP000789901">
    <property type="component" value="Unassembled WGS sequence"/>
</dbReference>
<feature type="non-terminal residue" evidence="6">
    <location>
        <position position="414"/>
    </location>
</feature>
<keyword evidence="2" id="KW-0677">Repeat</keyword>
<feature type="chain" id="PRO_5046495905" evidence="5">
    <location>
        <begin position="23"/>
        <end position="414"/>
    </location>
</feature>
<keyword evidence="4" id="KW-0812">Transmembrane</keyword>
<evidence type="ECO:0000256" key="2">
    <source>
        <dbReference type="ARBA" id="ARBA00022737"/>
    </source>
</evidence>
<proteinExistence type="predicted"/>
<sequence length="414" mass="45396">MRSSCKLVVPLLLILFIKCIICYNPGGRRELQSALISNKLYFYGGWDYSSGGLGDIFYIDLSQPFDSSNPTFQLQSMQAPKAAYSSVVYEDEIIIFAGSGDKIGMVNDLVIINETDFFVNTTTTKNSSNSNINGWPAPRRWHPAVIDSIKAKIDAAIYKFDLITYSWNVNTLPNQPVSRRQHTATLIPDGKIIFIGGMNTPDIAQLDIYDTIANQWSQKIAIKSGNVSARYGHTATLTPNNRSIIVYGGLSYNLNQSIGGIAILDLTTYIWTNSTPSGDQPASPNLHTAAIYKNYIIFAFGAFGIGSNNNYSSAVNILDISNDQYKSVNLVLLDTPSKQNPDATSPNNTKTGTSPNSKNTGTPPNNLNTRIVVGLIIVCVFSVGFLAIIGYLIYSRNRDKNDFESLESKESGNE</sequence>
<dbReference type="Pfam" id="PF24681">
    <property type="entry name" value="Kelch_KLHDC2_KLHL20_DRC7"/>
    <property type="match status" value="1"/>
</dbReference>
<evidence type="ECO:0000256" key="1">
    <source>
        <dbReference type="ARBA" id="ARBA00022441"/>
    </source>
</evidence>
<evidence type="ECO:0000256" key="4">
    <source>
        <dbReference type="SAM" id="Phobius"/>
    </source>
</evidence>
<evidence type="ECO:0000313" key="6">
    <source>
        <dbReference type="EMBL" id="CAG8762846.1"/>
    </source>
</evidence>
<feature type="transmembrane region" description="Helical" evidence="4">
    <location>
        <begin position="371"/>
        <end position="394"/>
    </location>
</feature>
<keyword evidence="4" id="KW-0472">Membrane</keyword>
<feature type="signal peptide" evidence="5">
    <location>
        <begin position="1"/>
        <end position="22"/>
    </location>
</feature>
<keyword evidence="5" id="KW-0732">Signal</keyword>
<organism evidence="6 7">
    <name type="scientific">Gigaspora margarita</name>
    <dbReference type="NCBI Taxonomy" id="4874"/>
    <lineage>
        <taxon>Eukaryota</taxon>
        <taxon>Fungi</taxon>
        <taxon>Fungi incertae sedis</taxon>
        <taxon>Mucoromycota</taxon>
        <taxon>Glomeromycotina</taxon>
        <taxon>Glomeromycetes</taxon>
        <taxon>Diversisporales</taxon>
        <taxon>Gigasporaceae</taxon>
        <taxon>Gigaspora</taxon>
    </lineage>
</organism>
<keyword evidence="4" id="KW-1133">Transmembrane helix</keyword>
<name>A0ABN7VE71_GIGMA</name>
<dbReference type="InterPro" id="IPR015915">
    <property type="entry name" value="Kelch-typ_b-propeller"/>
</dbReference>
<dbReference type="PANTHER" id="PTHR46093">
    <property type="entry name" value="ACYL-COA-BINDING DOMAIN-CONTAINING PROTEIN 5"/>
    <property type="match status" value="1"/>
</dbReference>
<feature type="region of interest" description="Disordered" evidence="3">
    <location>
        <begin position="335"/>
        <end position="365"/>
    </location>
</feature>
<evidence type="ECO:0000256" key="3">
    <source>
        <dbReference type="SAM" id="MobiDB-lite"/>
    </source>
</evidence>
<evidence type="ECO:0000256" key="5">
    <source>
        <dbReference type="SAM" id="SignalP"/>
    </source>
</evidence>
<dbReference type="SUPFAM" id="SSF117281">
    <property type="entry name" value="Kelch motif"/>
    <property type="match status" value="2"/>
</dbReference>
<feature type="compositionally biased region" description="Polar residues" evidence="3">
    <location>
        <begin position="336"/>
        <end position="365"/>
    </location>
</feature>
<dbReference type="PANTHER" id="PTHR46093:SF18">
    <property type="entry name" value="FIBRONECTIN TYPE-III DOMAIN-CONTAINING PROTEIN"/>
    <property type="match status" value="1"/>
</dbReference>
<protein>
    <submittedName>
        <fullName evidence="6">46028_t:CDS:1</fullName>
    </submittedName>
</protein>
<keyword evidence="1" id="KW-0880">Kelch repeat</keyword>
<gene>
    <name evidence="6" type="ORF">GMARGA_LOCUS17678</name>
</gene>
<accession>A0ABN7VE71</accession>
<keyword evidence="7" id="KW-1185">Reference proteome</keyword>
<reference evidence="6 7" key="1">
    <citation type="submission" date="2021-06" db="EMBL/GenBank/DDBJ databases">
        <authorList>
            <person name="Kallberg Y."/>
            <person name="Tangrot J."/>
            <person name="Rosling A."/>
        </authorList>
    </citation>
    <scope>NUCLEOTIDE SEQUENCE [LARGE SCALE GENOMIC DNA]</scope>
    <source>
        <strain evidence="6 7">120-4 pot B 10/14</strain>
    </source>
</reference>
<evidence type="ECO:0000313" key="7">
    <source>
        <dbReference type="Proteomes" id="UP000789901"/>
    </source>
</evidence>
<comment type="caution">
    <text evidence="6">The sequence shown here is derived from an EMBL/GenBank/DDBJ whole genome shotgun (WGS) entry which is preliminary data.</text>
</comment>